<dbReference type="GO" id="GO:0016787">
    <property type="term" value="F:hydrolase activity"/>
    <property type="evidence" value="ECO:0007669"/>
    <property type="project" value="UniProtKB-KW"/>
</dbReference>
<dbReference type="PANTHER" id="PTHR43798">
    <property type="entry name" value="MONOACYLGLYCEROL LIPASE"/>
    <property type="match status" value="1"/>
</dbReference>
<accession>A0A6B8VXX4</accession>
<dbReference type="Gene3D" id="3.40.50.1820">
    <property type="entry name" value="alpha/beta hydrolase"/>
    <property type="match status" value="1"/>
</dbReference>
<protein>
    <submittedName>
        <fullName evidence="2">AB hydrolase superfamily protein YdjP</fullName>
        <ecNumber evidence="2">3.-.-.-</ecNumber>
    </submittedName>
</protein>
<reference evidence="2 3" key="1">
    <citation type="submission" date="2019-11" db="EMBL/GenBank/DDBJ databases">
        <title>Complete genome sequence of Corynebacterium kalinowskii 1959, a novel Corynebacterium species isolated from soil of a small paddock in Vilsendorf, Germany.</title>
        <authorList>
            <person name="Schaffert L."/>
            <person name="Ruwe M."/>
            <person name="Milse J."/>
            <person name="Hanuschka K."/>
            <person name="Ortseifen V."/>
            <person name="Droste J."/>
            <person name="Brandt D."/>
            <person name="Schlueter L."/>
            <person name="Kutter Y."/>
            <person name="Vinke S."/>
            <person name="Viehoefer P."/>
            <person name="Jacob L."/>
            <person name="Luebke N.-C."/>
            <person name="Schulte-Berndt E."/>
            <person name="Hain C."/>
            <person name="Linder M."/>
            <person name="Schmidt P."/>
            <person name="Wollenschlaeger L."/>
            <person name="Luttermann T."/>
            <person name="Thieme E."/>
            <person name="Hassa J."/>
            <person name="Haak M."/>
            <person name="Wittchen M."/>
            <person name="Mentz A."/>
            <person name="Persicke M."/>
            <person name="Busche T."/>
            <person name="Ruckert C."/>
        </authorList>
    </citation>
    <scope>NUCLEOTIDE SEQUENCE [LARGE SCALE GENOMIC DNA]</scope>
    <source>
        <strain evidence="2 3">2039</strain>
    </source>
</reference>
<feature type="domain" description="AB hydrolase-1" evidence="1">
    <location>
        <begin position="60"/>
        <end position="317"/>
    </location>
</feature>
<organism evidence="2 3">
    <name type="scientific">Corynebacterium occultum</name>
    <dbReference type="NCBI Taxonomy" id="2675219"/>
    <lineage>
        <taxon>Bacteria</taxon>
        <taxon>Bacillati</taxon>
        <taxon>Actinomycetota</taxon>
        <taxon>Actinomycetes</taxon>
        <taxon>Mycobacteriales</taxon>
        <taxon>Corynebacteriaceae</taxon>
        <taxon>Corynebacterium</taxon>
    </lineage>
</organism>
<dbReference type="EMBL" id="CP046455">
    <property type="protein sequence ID" value="QGU07899.1"/>
    <property type="molecule type" value="Genomic_DNA"/>
</dbReference>
<keyword evidence="2" id="KW-0378">Hydrolase</keyword>
<dbReference type="InterPro" id="IPR050266">
    <property type="entry name" value="AB_hydrolase_sf"/>
</dbReference>
<dbReference type="KEGG" id="cok:COCCU_09885"/>
<sequence length="325" mass="35320">MNLRTLTPAGRRRIALERGVLHSQNREPGLRDVDKQGTVNSEGIRVYYYRSGPVDATTTVVFVHGFTLAAESYYLQVKHLRQHHPEVACLLLDLRGHGQTGAVAAPKCTIDGLAHDVRETIAQQAPEGRLILVGHSLGGLAVLAALRQMLVEDPACHARVAGVTLVSTSIESLSAQGIPQILASPLADRVMEAVEASPDDARQVREAAAKFLAPTLATAVFKRSTDYELVEFHAAMIHETPLTSFVGFFDDLQEHGELDAVPALQGIPGFIITGEKDEVTPLSQAERLWEVWPEAWFQIAAGAGHMLILEAPDIVNQAISRLLEN</sequence>
<evidence type="ECO:0000313" key="3">
    <source>
        <dbReference type="Proteomes" id="UP000424462"/>
    </source>
</evidence>
<dbReference type="EC" id="3.-.-.-" evidence="2"/>
<dbReference type="InterPro" id="IPR000073">
    <property type="entry name" value="AB_hydrolase_1"/>
</dbReference>
<evidence type="ECO:0000313" key="2">
    <source>
        <dbReference type="EMBL" id="QGU07899.1"/>
    </source>
</evidence>
<dbReference type="SUPFAM" id="SSF53474">
    <property type="entry name" value="alpha/beta-Hydrolases"/>
    <property type="match status" value="1"/>
</dbReference>
<dbReference type="AlphaFoldDB" id="A0A6B8VXX4"/>
<name>A0A6B8VXX4_9CORY</name>
<dbReference type="Proteomes" id="UP000424462">
    <property type="component" value="Chromosome"/>
</dbReference>
<gene>
    <name evidence="2" type="primary">ydjP</name>
    <name evidence="2" type="ORF">COCCU_09885</name>
</gene>
<dbReference type="RefSeq" id="WP_156231332.1">
    <property type="nucleotide sequence ID" value="NZ_CP046455.1"/>
</dbReference>
<proteinExistence type="predicted"/>
<dbReference type="Pfam" id="PF12697">
    <property type="entry name" value="Abhydrolase_6"/>
    <property type="match status" value="1"/>
</dbReference>
<keyword evidence="3" id="KW-1185">Reference proteome</keyword>
<dbReference type="InterPro" id="IPR029058">
    <property type="entry name" value="AB_hydrolase_fold"/>
</dbReference>
<evidence type="ECO:0000259" key="1">
    <source>
        <dbReference type="Pfam" id="PF12697"/>
    </source>
</evidence>